<evidence type="ECO:0000313" key="2">
    <source>
        <dbReference type="Proteomes" id="UP001470230"/>
    </source>
</evidence>
<evidence type="ECO:0008006" key="3">
    <source>
        <dbReference type="Google" id="ProtNLM"/>
    </source>
</evidence>
<name>A0ABR2H4I1_9EUKA</name>
<reference evidence="1 2" key="1">
    <citation type="submission" date="2024-04" db="EMBL/GenBank/DDBJ databases">
        <title>Tritrichomonas musculus Genome.</title>
        <authorList>
            <person name="Alves-Ferreira E."/>
            <person name="Grigg M."/>
            <person name="Lorenzi H."/>
            <person name="Galac M."/>
        </authorList>
    </citation>
    <scope>NUCLEOTIDE SEQUENCE [LARGE SCALE GENOMIC DNA]</scope>
    <source>
        <strain evidence="1 2">EAF2021</strain>
    </source>
</reference>
<dbReference type="Proteomes" id="UP001470230">
    <property type="component" value="Unassembled WGS sequence"/>
</dbReference>
<gene>
    <name evidence="1" type="ORF">M9Y10_027334</name>
</gene>
<organism evidence="1 2">
    <name type="scientific">Tritrichomonas musculus</name>
    <dbReference type="NCBI Taxonomy" id="1915356"/>
    <lineage>
        <taxon>Eukaryota</taxon>
        <taxon>Metamonada</taxon>
        <taxon>Parabasalia</taxon>
        <taxon>Tritrichomonadida</taxon>
        <taxon>Tritrichomonadidae</taxon>
        <taxon>Tritrichomonas</taxon>
    </lineage>
</organism>
<keyword evidence="2" id="KW-1185">Reference proteome</keyword>
<comment type="caution">
    <text evidence="1">The sequence shown here is derived from an EMBL/GenBank/DDBJ whole genome shotgun (WGS) entry which is preliminary data.</text>
</comment>
<dbReference type="EMBL" id="JAPFFF010000042">
    <property type="protein sequence ID" value="KAK8841134.1"/>
    <property type="molecule type" value="Genomic_DNA"/>
</dbReference>
<proteinExistence type="predicted"/>
<evidence type="ECO:0000313" key="1">
    <source>
        <dbReference type="EMBL" id="KAK8841134.1"/>
    </source>
</evidence>
<accession>A0ABR2H4I1</accession>
<sequence>MRVGSKEIKSMFKCNVGPDERASKVISSVAVRRPLAIPGASQVYGQVLCHAGCVIKTTTGFYLVEYMSDNYVHCNRCSKYKPRRDFIFQGFLWIHDDIDPSYTVQIVTLEQFCIGMIEIMKEKQYDTFTHNCLHARYLTMKKFGMVSSDPLNYKRCIFLQGWHDLYESQFQKENRVKEV</sequence>
<protein>
    <recommendedName>
        <fullName evidence="3">LRAT domain-containing protein</fullName>
    </recommendedName>
</protein>